<gene>
    <name evidence="2" type="ORF">ENQ76_14925</name>
</gene>
<dbReference type="EMBL" id="DSOK01000409">
    <property type="protein sequence ID" value="HEN16752.1"/>
    <property type="molecule type" value="Genomic_DNA"/>
</dbReference>
<sequence length="227" mass="24591">MANVADNSSASGTLVSWECGIGDDRKYHVAHVSPQGVTLVCKVADYKKHVEMVAAARNAPGEAAALLQQQPKAVHLEPGQLARVTYTKDLNQLCLFDRNQKKTSLPEGNEQADVFAAIRQHLGRAAREEEADAWSVMQGPLFILAVVGVIGGFFIWFTTICEPGYEATGRRAGMKQLLNWLGYSSGPVWMSVAVGSLAALVLAMMSYQLITRPLRQVLEYPGGGSQT</sequence>
<feature type="transmembrane region" description="Helical" evidence="1">
    <location>
        <begin position="180"/>
        <end position="205"/>
    </location>
</feature>
<accession>A0A7C2P2Q2</accession>
<keyword evidence="1" id="KW-0812">Transmembrane</keyword>
<dbReference type="AlphaFoldDB" id="A0A7C2P2Q2"/>
<feature type="transmembrane region" description="Helical" evidence="1">
    <location>
        <begin position="141"/>
        <end position="160"/>
    </location>
</feature>
<comment type="caution">
    <text evidence="2">The sequence shown here is derived from an EMBL/GenBank/DDBJ whole genome shotgun (WGS) entry which is preliminary data.</text>
</comment>
<reference evidence="2" key="1">
    <citation type="journal article" date="2020" name="mSystems">
        <title>Genome- and Community-Level Interaction Insights into Carbon Utilization and Element Cycling Functions of Hydrothermarchaeota in Hydrothermal Sediment.</title>
        <authorList>
            <person name="Zhou Z."/>
            <person name="Liu Y."/>
            <person name="Xu W."/>
            <person name="Pan J."/>
            <person name="Luo Z.H."/>
            <person name="Li M."/>
        </authorList>
    </citation>
    <scope>NUCLEOTIDE SEQUENCE [LARGE SCALE GENOMIC DNA]</scope>
    <source>
        <strain evidence="2">SpSt-339</strain>
    </source>
</reference>
<organism evidence="2">
    <name type="scientific">Schlesneria paludicola</name>
    <dbReference type="NCBI Taxonomy" id="360056"/>
    <lineage>
        <taxon>Bacteria</taxon>
        <taxon>Pseudomonadati</taxon>
        <taxon>Planctomycetota</taxon>
        <taxon>Planctomycetia</taxon>
        <taxon>Planctomycetales</taxon>
        <taxon>Planctomycetaceae</taxon>
        <taxon>Schlesneria</taxon>
    </lineage>
</organism>
<keyword evidence="1" id="KW-1133">Transmembrane helix</keyword>
<proteinExistence type="predicted"/>
<keyword evidence="1" id="KW-0472">Membrane</keyword>
<evidence type="ECO:0000256" key="1">
    <source>
        <dbReference type="SAM" id="Phobius"/>
    </source>
</evidence>
<protein>
    <submittedName>
        <fullName evidence="2">Uncharacterized protein</fullName>
    </submittedName>
</protein>
<evidence type="ECO:0000313" key="2">
    <source>
        <dbReference type="EMBL" id="HEN16752.1"/>
    </source>
</evidence>
<name>A0A7C2P2Q2_9PLAN</name>